<dbReference type="AlphaFoldDB" id="V6IX77"/>
<dbReference type="Gene3D" id="3.40.50.1370">
    <property type="entry name" value="Aspartate/ornithine carbamoyltransferase"/>
    <property type="match status" value="2"/>
</dbReference>
<proteinExistence type="inferred from homology"/>
<dbReference type="PRINTS" id="PR00102">
    <property type="entry name" value="OTCASE"/>
</dbReference>
<dbReference type="InterPro" id="IPR006130">
    <property type="entry name" value="Asp/Orn_carbamoylTrfase"/>
</dbReference>
<dbReference type="eggNOG" id="COG0078">
    <property type="taxonomic scope" value="Bacteria"/>
</dbReference>
<evidence type="ECO:0000256" key="1">
    <source>
        <dbReference type="ARBA" id="ARBA00003822"/>
    </source>
</evidence>
<evidence type="ECO:0000259" key="5">
    <source>
        <dbReference type="Pfam" id="PF02729"/>
    </source>
</evidence>
<feature type="domain" description="Aspartate/ornithine carbamoyltransferase carbamoyl-P binding" evidence="5">
    <location>
        <begin position="2"/>
        <end position="134"/>
    </location>
</feature>
<dbReference type="InterPro" id="IPR006131">
    <property type="entry name" value="Asp_carbamoyltransf_Asp/Orn-bd"/>
</dbReference>
<sequence length="281" mass="32044">MHLLDISDLSADQITDIFHLADKLHSGNTDLQLKNKTFILFFPETSLRTRVTFEKGINDLGGRCLLFPPETLNKREALSDVIGYLENWADGIIVRHPDFSKLQKLAEKSSIPIINAMTSRNHPCEILSDLYTLRNLRPNFKELVYTFVGPKGNISRTWMDAADVLNLTFNHVCVPGNEMGPESSNYTFHTDLEAVLAETDVLLTDSLPDELRNEDYFTKYQITLERLRSAKPEALLNPCPPFYRDEEVSSDAISSNHFVGYEFKKNLLYVQQAIILFCLSH</sequence>
<dbReference type="GO" id="GO:0016597">
    <property type="term" value="F:amino acid binding"/>
    <property type="evidence" value="ECO:0007669"/>
    <property type="project" value="InterPro"/>
</dbReference>
<comment type="caution">
    <text evidence="6">The sequence shown here is derived from an EMBL/GenBank/DDBJ whole genome shotgun (WGS) entry which is preliminary data.</text>
</comment>
<organism evidence="6 7">
    <name type="scientific">Sporolactobacillus laevolacticus DSM 442</name>
    <dbReference type="NCBI Taxonomy" id="1395513"/>
    <lineage>
        <taxon>Bacteria</taxon>
        <taxon>Bacillati</taxon>
        <taxon>Bacillota</taxon>
        <taxon>Bacilli</taxon>
        <taxon>Bacillales</taxon>
        <taxon>Sporolactobacillaceae</taxon>
        <taxon>Sporolactobacillus</taxon>
    </lineage>
</organism>
<evidence type="ECO:0000256" key="2">
    <source>
        <dbReference type="ARBA" id="ARBA00022679"/>
    </source>
</evidence>
<dbReference type="OrthoDB" id="9802587at2"/>
<dbReference type="PATRIC" id="fig|1395513.3.peg.1928"/>
<dbReference type="SUPFAM" id="SSF53671">
    <property type="entry name" value="Aspartate/ornithine carbamoyltransferase"/>
    <property type="match status" value="1"/>
</dbReference>
<evidence type="ECO:0000259" key="4">
    <source>
        <dbReference type="Pfam" id="PF00185"/>
    </source>
</evidence>
<dbReference type="GO" id="GO:0004585">
    <property type="term" value="F:ornithine carbamoyltransferase activity"/>
    <property type="evidence" value="ECO:0007669"/>
    <property type="project" value="UniProtKB-ARBA"/>
</dbReference>
<dbReference type="PANTHER" id="PTHR45753">
    <property type="entry name" value="ORNITHINE CARBAMOYLTRANSFERASE, MITOCHONDRIAL"/>
    <property type="match status" value="1"/>
</dbReference>
<dbReference type="GO" id="GO:0019240">
    <property type="term" value="P:citrulline biosynthetic process"/>
    <property type="evidence" value="ECO:0007669"/>
    <property type="project" value="TreeGrafter"/>
</dbReference>
<keyword evidence="7" id="KW-1185">Reference proteome</keyword>
<dbReference type="PANTHER" id="PTHR45753:SF3">
    <property type="entry name" value="ORNITHINE TRANSCARBAMYLASE, MITOCHONDRIAL"/>
    <property type="match status" value="1"/>
</dbReference>
<accession>V6IX77</accession>
<dbReference type="Pfam" id="PF02729">
    <property type="entry name" value="OTCace_N"/>
    <property type="match status" value="1"/>
</dbReference>
<keyword evidence="2 3" id="KW-0808">Transferase</keyword>
<name>V6IX77_9BACL</name>
<protein>
    <submittedName>
        <fullName evidence="6">Ornithine carbamoyltransferase</fullName>
    </submittedName>
</protein>
<feature type="domain" description="Aspartate/ornithine carbamoyltransferase Asp/Orn-binding" evidence="4">
    <location>
        <begin position="143"/>
        <end position="277"/>
    </location>
</feature>
<dbReference type="InterPro" id="IPR002292">
    <property type="entry name" value="Orn/put_carbamltrans"/>
</dbReference>
<dbReference type="GO" id="GO:0042450">
    <property type="term" value="P:L-arginine biosynthetic process via ornithine"/>
    <property type="evidence" value="ECO:0007669"/>
    <property type="project" value="TreeGrafter"/>
</dbReference>
<dbReference type="Pfam" id="PF00185">
    <property type="entry name" value="OTCace"/>
    <property type="match status" value="1"/>
</dbReference>
<dbReference type="InterPro" id="IPR006132">
    <property type="entry name" value="Asp/Orn_carbamoyltranf_P-bd"/>
</dbReference>
<dbReference type="Proteomes" id="UP000018296">
    <property type="component" value="Unassembled WGS sequence"/>
</dbReference>
<gene>
    <name evidence="6" type="ORF">P343_09555</name>
</gene>
<dbReference type="RefSeq" id="WP_023510169.1">
    <property type="nucleotide sequence ID" value="NZ_AWTC01000008.1"/>
</dbReference>
<dbReference type="EMBL" id="AWTC01000008">
    <property type="protein sequence ID" value="EST11885.1"/>
    <property type="molecule type" value="Genomic_DNA"/>
</dbReference>
<comment type="similarity">
    <text evidence="3">Belongs to the aspartate/ornithine carbamoyltransferase superfamily.</text>
</comment>
<dbReference type="PRINTS" id="PR00100">
    <property type="entry name" value="AOTCASE"/>
</dbReference>
<dbReference type="InterPro" id="IPR036901">
    <property type="entry name" value="Asp/Orn_carbamoylTrfase_sf"/>
</dbReference>
<evidence type="ECO:0000313" key="7">
    <source>
        <dbReference type="Proteomes" id="UP000018296"/>
    </source>
</evidence>
<evidence type="ECO:0000313" key="6">
    <source>
        <dbReference type="EMBL" id="EST11885.1"/>
    </source>
</evidence>
<dbReference type="STRING" id="1395513.P343_09555"/>
<reference evidence="6 7" key="1">
    <citation type="journal article" date="2013" name="Genome Announc.">
        <title>Genome Sequence of Sporolactobacillus laevolacticus DSM442, an Efficient Polymer-Grade D-Lactate Producer from Agricultural Waste Cottonseed as a Nitrogen Source.</title>
        <authorList>
            <person name="Wang H."/>
            <person name="Wang L."/>
            <person name="Ju J."/>
            <person name="Yu B."/>
            <person name="Ma Y."/>
        </authorList>
    </citation>
    <scope>NUCLEOTIDE SEQUENCE [LARGE SCALE GENOMIC DNA]</scope>
    <source>
        <strain evidence="6 7">DSM 442</strain>
    </source>
</reference>
<evidence type="ECO:0000256" key="3">
    <source>
        <dbReference type="RuleBase" id="RU003634"/>
    </source>
</evidence>
<comment type="function">
    <text evidence="1">Reversibly catalyzes the transfer of the carbamoyl group from carbamoyl phosphate (CP) to the N(epsilon) atom of ornithine (ORN) to produce L-citrulline.</text>
</comment>